<gene>
    <name evidence="3" type="ORF">ACFFOL_12510</name>
</gene>
<dbReference type="Pfam" id="PF24368">
    <property type="entry name" value="DUF7524"/>
    <property type="match status" value="1"/>
</dbReference>
<proteinExistence type="predicted"/>
<reference evidence="3" key="1">
    <citation type="submission" date="2024-09" db="EMBL/GenBank/DDBJ databases">
        <authorList>
            <person name="Sun Q."/>
        </authorList>
    </citation>
    <scope>NUCLEOTIDE SEQUENCE [LARGE SCALE GENOMIC DNA]</scope>
    <source>
        <strain evidence="3">JCM 31273</strain>
    </source>
</reference>
<evidence type="ECO:0000313" key="4">
    <source>
        <dbReference type="Proteomes" id="UP001589595"/>
    </source>
</evidence>
<keyword evidence="2" id="KW-0812">Transmembrane</keyword>
<evidence type="ECO:0000313" key="3">
    <source>
        <dbReference type="EMBL" id="MFB9824986.1"/>
    </source>
</evidence>
<evidence type="ECO:0000256" key="2">
    <source>
        <dbReference type="SAM" id="Phobius"/>
    </source>
</evidence>
<dbReference type="InterPro" id="IPR055946">
    <property type="entry name" value="DUF7524"/>
</dbReference>
<dbReference type="EMBL" id="JBHMAJ010000007">
    <property type="protein sequence ID" value="MFB9824986.1"/>
    <property type="molecule type" value="Genomic_DNA"/>
</dbReference>
<sequence>MSSEAAILGVTLNRDRLNEVTAPESFAADGEFAVALRNEGEPVHVHLRFDGPLAAVASVAPPNHYVDEEATRTVRVTVAPVDEAVTGTLEVVVGHGAEATTVPVRVAPSATASGDDSSGGNEPAAGDDPAGEESSEVPSPSDADPTAAESTPAAEPDDDDDGPEPAAAARRRLDEWVDRARDAADTAVDDEAGIPSPEPGTLAVAALAAAALVGAGIVAVTLDGLAVTLGVVAVFVAVLVAGFLLLG</sequence>
<evidence type="ECO:0000256" key="1">
    <source>
        <dbReference type="SAM" id="MobiDB-lite"/>
    </source>
</evidence>
<keyword evidence="4" id="KW-1185">Reference proteome</keyword>
<organism evidence="3 4">
    <name type="scientific">Halobaculum roseum</name>
    <dbReference type="NCBI Taxonomy" id="2175149"/>
    <lineage>
        <taxon>Archaea</taxon>
        <taxon>Methanobacteriati</taxon>
        <taxon>Methanobacteriota</taxon>
        <taxon>Stenosarchaea group</taxon>
        <taxon>Halobacteria</taxon>
        <taxon>Halobacteriales</taxon>
        <taxon>Haloferacaceae</taxon>
        <taxon>Halobaculum</taxon>
    </lineage>
</organism>
<name>A0ABD5MMD6_9EURY</name>
<comment type="caution">
    <text evidence="3">The sequence shown here is derived from an EMBL/GenBank/DDBJ whole genome shotgun (WGS) entry which is preliminary data.</text>
</comment>
<dbReference type="AlphaFoldDB" id="A0ABD5MMD6"/>
<evidence type="ECO:0008006" key="5">
    <source>
        <dbReference type="Google" id="ProtNLM"/>
    </source>
</evidence>
<feature type="transmembrane region" description="Helical" evidence="2">
    <location>
        <begin position="226"/>
        <end position="246"/>
    </location>
</feature>
<keyword evidence="2" id="KW-0472">Membrane</keyword>
<feature type="transmembrane region" description="Helical" evidence="2">
    <location>
        <begin position="202"/>
        <end position="220"/>
    </location>
</feature>
<keyword evidence="2" id="KW-1133">Transmembrane helix</keyword>
<dbReference type="RefSeq" id="WP_222922990.1">
    <property type="nucleotide sequence ID" value="NZ_CP082286.1"/>
</dbReference>
<dbReference type="Proteomes" id="UP001589595">
    <property type="component" value="Unassembled WGS sequence"/>
</dbReference>
<accession>A0ABD5MMD6</accession>
<feature type="region of interest" description="Disordered" evidence="1">
    <location>
        <begin position="103"/>
        <end position="167"/>
    </location>
</feature>
<feature type="compositionally biased region" description="Low complexity" evidence="1">
    <location>
        <begin position="142"/>
        <end position="154"/>
    </location>
</feature>
<dbReference type="GeneID" id="67210372"/>
<protein>
    <recommendedName>
        <fullName evidence="5">PGF-pre-PGF domain-containing protein</fullName>
    </recommendedName>
</protein>